<proteinExistence type="inferred from homology"/>
<dbReference type="Gene3D" id="3.40.50.720">
    <property type="entry name" value="NAD(P)-binding Rossmann-like Domain"/>
    <property type="match status" value="1"/>
</dbReference>
<reference evidence="4" key="1">
    <citation type="journal article" date="2019" name="Int. J. Syst. Evol. Microbiol.">
        <title>The Global Catalogue of Microorganisms (GCM) 10K type strain sequencing project: providing services to taxonomists for standard genome sequencing and annotation.</title>
        <authorList>
            <consortium name="The Broad Institute Genomics Platform"/>
            <consortium name="The Broad Institute Genome Sequencing Center for Infectious Disease"/>
            <person name="Wu L."/>
            <person name="Ma J."/>
        </authorList>
    </citation>
    <scope>NUCLEOTIDE SEQUENCE [LARGE SCALE GENOMIC DNA]</scope>
    <source>
        <strain evidence="4">JCM 3272</strain>
    </source>
</reference>
<comment type="similarity">
    <text evidence="1">Belongs to the short-chain dehydrogenases/reductases (SDR) family.</text>
</comment>
<dbReference type="Proteomes" id="UP001501444">
    <property type="component" value="Unassembled WGS sequence"/>
</dbReference>
<dbReference type="PROSITE" id="PS00061">
    <property type="entry name" value="ADH_SHORT"/>
    <property type="match status" value="1"/>
</dbReference>
<dbReference type="InterPro" id="IPR002347">
    <property type="entry name" value="SDR_fam"/>
</dbReference>
<dbReference type="InterPro" id="IPR020904">
    <property type="entry name" value="Sc_DH/Rdtase_CS"/>
</dbReference>
<dbReference type="Pfam" id="PF13561">
    <property type="entry name" value="adh_short_C2"/>
    <property type="match status" value="1"/>
</dbReference>
<keyword evidence="2" id="KW-0560">Oxidoreductase</keyword>
<dbReference type="InterPro" id="IPR036291">
    <property type="entry name" value="NAD(P)-bd_dom_sf"/>
</dbReference>
<protein>
    <submittedName>
        <fullName evidence="3">SDR family oxidoreductase</fullName>
    </submittedName>
</protein>
<organism evidence="3 4">
    <name type="scientific">Dactylosporangium salmoneum</name>
    <dbReference type="NCBI Taxonomy" id="53361"/>
    <lineage>
        <taxon>Bacteria</taxon>
        <taxon>Bacillati</taxon>
        <taxon>Actinomycetota</taxon>
        <taxon>Actinomycetes</taxon>
        <taxon>Micromonosporales</taxon>
        <taxon>Micromonosporaceae</taxon>
        <taxon>Dactylosporangium</taxon>
    </lineage>
</organism>
<comment type="caution">
    <text evidence="3">The sequence shown here is derived from an EMBL/GenBank/DDBJ whole genome shotgun (WGS) entry which is preliminary data.</text>
</comment>
<evidence type="ECO:0000256" key="2">
    <source>
        <dbReference type="ARBA" id="ARBA00023002"/>
    </source>
</evidence>
<evidence type="ECO:0000313" key="4">
    <source>
        <dbReference type="Proteomes" id="UP001501444"/>
    </source>
</evidence>
<dbReference type="InterPro" id="IPR051122">
    <property type="entry name" value="SDR_DHRS6-like"/>
</dbReference>
<accession>A0ABP5TS26</accession>
<evidence type="ECO:0000313" key="3">
    <source>
        <dbReference type="EMBL" id="GAA2360120.1"/>
    </source>
</evidence>
<dbReference type="SUPFAM" id="SSF51735">
    <property type="entry name" value="NAD(P)-binding Rossmann-fold domains"/>
    <property type="match status" value="1"/>
</dbReference>
<sequence>MSRTVVVAGGGTGIGRAVAATFVGSGDRVVLVGRREPTLRAAAETLGPAATWVAADLSTADGAARVARAVDRVHVIVAGAGGTAAAVPSELDAIAREWRADFDQNVLTAVLLVAALRPKLAEQGRVIGIGSIGAQLGSGYSGSYGAAKAALHAWIFWLAAELGPAGATANLVLPGYVPDTEFFGDRMNPQFHQARVDRTLVGRAGTPEDVASVVNFLASPGASFITGQLVGVNGGTVLGR</sequence>
<dbReference type="PRINTS" id="PR00081">
    <property type="entry name" value="GDHRDH"/>
</dbReference>
<dbReference type="RefSeq" id="WP_344615385.1">
    <property type="nucleotide sequence ID" value="NZ_BAAARV010000046.1"/>
</dbReference>
<name>A0ABP5TS26_9ACTN</name>
<dbReference type="EMBL" id="BAAARV010000046">
    <property type="protein sequence ID" value="GAA2360120.1"/>
    <property type="molecule type" value="Genomic_DNA"/>
</dbReference>
<dbReference type="PANTHER" id="PTHR43477">
    <property type="entry name" value="DIHYDROANTICAPSIN 7-DEHYDROGENASE"/>
    <property type="match status" value="1"/>
</dbReference>
<dbReference type="CDD" id="cd05233">
    <property type="entry name" value="SDR_c"/>
    <property type="match status" value="1"/>
</dbReference>
<keyword evidence="4" id="KW-1185">Reference proteome</keyword>
<evidence type="ECO:0000256" key="1">
    <source>
        <dbReference type="ARBA" id="ARBA00006484"/>
    </source>
</evidence>
<dbReference type="PANTHER" id="PTHR43477:SF1">
    <property type="entry name" value="DIHYDROANTICAPSIN 7-DEHYDROGENASE"/>
    <property type="match status" value="1"/>
</dbReference>
<gene>
    <name evidence="3" type="ORF">GCM10010170_054840</name>
</gene>